<sequence length="211" mass="23511">MDVGAEKLVTDALSANDPTVFSPEVLYEAAAKYFGDDGMRMYHRYWFFAAPSLEYFLDFIRAPGVDFAEAVFALQSVEDVATNPDYTLLAATWFERFDIGFDVITTGGPSARMAEDFASAVGMKYDPVWAVGVIFVNIRQQLSRSVVRGSEAVQRASLARITERIVMLRKTVEKAAGSEDVRIDWEAEVRALKAEFGSHPVVRAAFEEWGL</sequence>
<gene>
    <name evidence="1" type="ORF">SAMN05444817_105162</name>
</gene>
<dbReference type="OrthoDB" id="4427603at2"/>
<accession>A0A1N7JBW3</accession>
<dbReference type="Proteomes" id="UP000186292">
    <property type="component" value="Unassembled WGS sequence"/>
</dbReference>
<dbReference type="EMBL" id="FTOF01000005">
    <property type="protein sequence ID" value="SIS46872.1"/>
    <property type="molecule type" value="Genomic_DNA"/>
</dbReference>
<proteinExistence type="predicted"/>
<evidence type="ECO:0000313" key="1">
    <source>
        <dbReference type="EMBL" id="SIS46872.1"/>
    </source>
</evidence>
<protein>
    <submittedName>
        <fullName evidence="1">Uncharacterized protein</fullName>
    </submittedName>
</protein>
<reference evidence="2" key="1">
    <citation type="submission" date="2017-01" db="EMBL/GenBank/DDBJ databases">
        <authorList>
            <person name="Varghese N."/>
            <person name="Submissions S."/>
        </authorList>
    </citation>
    <scope>NUCLEOTIDE SEQUENCE [LARGE SCALE GENOMIC DNA]</scope>
    <source>
        <strain evidence="2">DSM 44531</strain>
    </source>
</reference>
<name>A0A1N7JBW3_9CORY</name>
<dbReference type="AlphaFoldDB" id="A0A1N7JBW3"/>
<evidence type="ECO:0000313" key="2">
    <source>
        <dbReference type="Proteomes" id="UP000186292"/>
    </source>
</evidence>
<organism evidence="1 2">
    <name type="scientific">Corynebacterium appendicis CIP 107643</name>
    <dbReference type="NCBI Taxonomy" id="1161099"/>
    <lineage>
        <taxon>Bacteria</taxon>
        <taxon>Bacillati</taxon>
        <taxon>Actinomycetota</taxon>
        <taxon>Actinomycetes</taxon>
        <taxon>Mycobacteriales</taxon>
        <taxon>Corynebacteriaceae</taxon>
        <taxon>Corynebacterium</taxon>
    </lineage>
</organism>
<keyword evidence="2" id="KW-1185">Reference proteome</keyword>
<dbReference type="RefSeq" id="WP_076599235.1">
    <property type="nucleotide sequence ID" value="NZ_CP046976.1"/>
</dbReference>